<feature type="domain" description="HTH tetR-type" evidence="5">
    <location>
        <begin position="20"/>
        <end position="80"/>
    </location>
</feature>
<dbReference type="InterPro" id="IPR050109">
    <property type="entry name" value="HTH-type_TetR-like_transc_reg"/>
</dbReference>
<evidence type="ECO:0000256" key="4">
    <source>
        <dbReference type="PROSITE-ProRule" id="PRU00335"/>
    </source>
</evidence>
<dbReference type="PRINTS" id="PR00455">
    <property type="entry name" value="HTHTETR"/>
</dbReference>
<keyword evidence="2 4" id="KW-0238">DNA-binding</keyword>
<evidence type="ECO:0000313" key="7">
    <source>
        <dbReference type="Proteomes" id="UP000322634"/>
    </source>
</evidence>
<dbReference type="Pfam" id="PF00440">
    <property type="entry name" value="TetR_N"/>
    <property type="match status" value="1"/>
</dbReference>
<dbReference type="OrthoDB" id="3210322at2"/>
<dbReference type="PANTHER" id="PTHR30055:SF243">
    <property type="entry name" value="HTH-TYPE TRANSCRIPTIONAL REGULATOR RV1816"/>
    <property type="match status" value="1"/>
</dbReference>
<dbReference type="InterPro" id="IPR036271">
    <property type="entry name" value="Tet_transcr_reg_TetR-rel_C_sf"/>
</dbReference>
<dbReference type="Gene3D" id="1.10.357.10">
    <property type="entry name" value="Tetracycline Repressor, domain 2"/>
    <property type="match status" value="1"/>
</dbReference>
<dbReference type="PANTHER" id="PTHR30055">
    <property type="entry name" value="HTH-TYPE TRANSCRIPTIONAL REGULATOR RUTR"/>
    <property type="match status" value="1"/>
</dbReference>
<dbReference type="Pfam" id="PF13305">
    <property type="entry name" value="TetR_C_33"/>
    <property type="match status" value="1"/>
</dbReference>
<proteinExistence type="predicted"/>
<reference evidence="6 7" key="1">
    <citation type="submission" date="2019-08" db="EMBL/GenBank/DDBJ databases">
        <title>Actinomadura sp. nov. CYP1-5 isolated from mountain soil.</title>
        <authorList>
            <person name="Songsumanus A."/>
            <person name="Kuncharoen N."/>
            <person name="Kudo T."/>
            <person name="Yuki M."/>
            <person name="Igarashi Y."/>
            <person name="Tanasupawat S."/>
        </authorList>
    </citation>
    <scope>NUCLEOTIDE SEQUENCE [LARGE SCALE GENOMIC DNA]</scope>
    <source>
        <strain evidence="6 7">GKU157</strain>
    </source>
</reference>
<dbReference type="EMBL" id="VSFF01000002">
    <property type="protein sequence ID" value="TYC17618.1"/>
    <property type="molecule type" value="Genomic_DNA"/>
</dbReference>
<dbReference type="InterPro" id="IPR009057">
    <property type="entry name" value="Homeodomain-like_sf"/>
</dbReference>
<dbReference type="SUPFAM" id="SSF48498">
    <property type="entry name" value="Tetracyclin repressor-like, C-terminal domain"/>
    <property type="match status" value="1"/>
</dbReference>
<organism evidence="6 7">
    <name type="scientific">Actinomadura syzygii</name>
    <dbReference type="NCBI Taxonomy" id="1427538"/>
    <lineage>
        <taxon>Bacteria</taxon>
        <taxon>Bacillati</taxon>
        <taxon>Actinomycetota</taxon>
        <taxon>Actinomycetes</taxon>
        <taxon>Streptosporangiales</taxon>
        <taxon>Thermomonosporaceae</taxon>
        <taxon>Actinomadura</taxon>
    </lineage>
</organism>
<keyword evidence="1" id="KW-0805">Transcription regulation</keyword>
<gene>
    <name evidence="6" type="ORF">FXF65_06430</name>
</gene>
<evidence type="ECO:0000256" key="3">
    <source>
        <dbReference type="ARBA" id="ARBA00023163"/>
    </source>
</evidence>
<dbReference type="GO" id="GO:0000976">
    <property type="term" value="F:transcription cis-regulatory region binding"/>
    <property type="evidence" value="ECO:0007669"/>
    <property type="project" value="TreeGrafter"/>
</dbReference>
<feature type="DNA-binding region" description="H-T-H motif" evidence="4">
    <location>
        <begin position="43"/>
        <end position="62"/>
    </location>
</feature>
<evidence type="ECO:0000313" key="6">
    <source>
        <dbReference type="EMBL" id="TYC17618.1"/>
    </source>
</evidence>
<dbReference type="GO" id="GO:0003700">
    <property type="term" value="F:DNA-binding transcription factor activity"/>
    <property type="evidence" value="ECO:0007669"/>
    <property type="project" value="TreeGrafter"/>
</dbReference>
<name>A0A5D0UGU7_9ACTN</name>
<evidence type="ECO:0000259" key="5">
    <source>
        <dbReference type="PROSITE" id="PS50977"/>
    </source>
</evidence>
<keyword evidence="7" id="KW-1185">Reference proteome</keyword>
<comment type="caution">
    <text evidence="6">The sequence shown here is derived from an EMBL/GenBank/DDBJ whole genome shotgun (WGS) entry which is preliminary data.</text>
</comment>
<sequence>MPLPSETVAARPSLRERRRAVAVQEIVGTAERHIAENGPHALSLRAVARSLGMTVQALYHYFPSRDDLVTALIAKAYGDLTDAVRSAVDDAPDDPSVPRMVLAAEGYREWAVANPERFQLVYGAPLRHYRAPADGPTTRAVRRMSAVFQRELLGGFTQAQLEAADIPALSPSFRDHLRHLSPDGLGALPPPATALLLNAWGHMHGLVALEVFGHTTFVGPHRAELFRMAMRNMVEDVHARIPPAV</sequence>
<keyword evidence="3" id="KW-0804">Transcription</keyword>
<dbReference type="InterPro" id="IPR025996">
    <property type="entry name" value="MT1864/Rv1816-like_C"/>
</dbReference>
<evidence type="ECO:0000256" key="2">
    <source>
        <dbReference type="ARBA" id="ARBA00023125"/>
    </source>
</evidence>
<dbReference type="InterPro" id="IPR001647">
    <property type="entry name" value="HTH_TetR"/>
</dbReference>
<dbReference type="SUPFAM" id="SSF46689">
    <property type="entry name" value="Homeodomain-like"/>
    <property type="match status" value="1"/>
</dbReference>
<dbReference type="AlphaFoldDB" id="A0A5D0UGU7"/>
<dbReference type="RefSeq" id="WP_148348760.1">
    <property type="nucleotide sequence ID" value="NZ_JBHSBF010000003.1"/>
</dbReference>
<dbReference type="PROSITE" id="PS50977">
    <property type="entry name" value="HTH_TETR_2"/>
    <property type="match status" value="1"/>
</dbReference>
<dbReference type="Proteomes" id="UP000322634">
    <property type="component" value="Unassembled WGS sequence"/>
</dbReference>
<accession>A0A5D0UGU7</accession>
<evidence type="ECO:0000256" key="1">
    <source>
        <dbReference type="ARBA" id="ARBA00023015"/>
    </source>
</evidence>
<protein>
    <submittedName>
        <fullName evidence="6">TetR/AcrR family transcriptional regulator</fullName>
    </submittedName>
</protein>